<keyword evidence="2" id="KW-0479">Metal-binding</keyword>
<evidence type="ECO:0000259" key="5">
    <source>
        <dbReference type="SMART" id="SM00478"/>
    </source>
</evidence>
<name>A0A2H6CU67_TETHA</name>
<protein>
    <recommendedName>
        <fullName evidence="5">HhH-GPD domain-containing protein</fullName>
    </recommendedName>
</protein>
<dbReference type="GO" id="GO:0051539">
    <property type="term" value="F:4 iron, 4 sulfur cluster binding"/>
    <property type="evidence" value="ECO:0007669"/>
    <property type="project" value="UniProtKB-KW"/>
</dbReference>
<evidence type="ECO:0000256" key="2">
    <source>
        <dbReference type="ARBA" id="ARBA00022723"/>
    </source>
</evidence>
<dbReference type="InterPro" id="IPR011257">
    <property type="entry name" value="DNA_glycosylase"/>
</dbReference>
<dbReference type="SUPFAM" id="SSF48150">
    <property type="entry name" value="DNA-glycosylase"/>
    <property type="match status" value="1"/>
</dbReference>
<reference evidence="6 7" key="1">
    <citation type="submission" date="2016-05" db="EMBL/GenBank/DDBJ databases">
        <title>Whole genome sequencing of Tetragenococcus halophilus subsp. halophilus NISL 7118.</title>
        <authorList>
            <person name="Shiwa Y."/>
            <person name="Nishimura I."/>
            <person name="Yoshikawa H."/>
            <person name="Koyama Y."/>
            <person name="Oguma T."/>
        </authorList>
    </citation>
    <scope>NUCLEOTIDE SEQUENCE [LARGE SCALE GENOMIC DNA]</scope>
    <source>
        <strain evidence="6 7">NISL 7118</strain>
    </source>
</reference>
<proteinExistence type="predicted"/>
<keyword evidence="7" id="KW-1185">Reference proteome</keyword>
<dbReference type="Gene3D" id="1.10.1670.10">
    <property type="entry name" value="Helix-hairpin-Helix base-excision DNA repair enzymes (C-terminal)"/>
    <property type="match status" value="1"/>
</dbReference>
<dbReference type="InterPro" id="IPR023170">
    <property type="entry name" value="HhH_base_excis_C"/>
</dbReference>
<dbReference type="PANTHER" id="PTHR10359:SF19">
    <property type="entry name" value="DNA REPAIR GLYCOSYLASE MJ1434-RELATED"/>
    <property type="match status" value="1"/>
</dbReference>
<keyword evidence="1" id="KW-0004">4Fe-4S</keyword>
<dbReference type="Pfam" id="PF00730">
    <property type="entry name" value="HhH-GPD"/>
    <property type="match status" value="1"/>
</dbReference>
<dbReference type="RefSeq" id="WP_103103527.1">
    <property type="nucleotide sequence ID" value="NZ_BDEC01000054.1"/>
</dbReference>
<evidence type="ECO:0000256" key="4">
    <source>
        <dbReference type="ARBA" id="ARBA00023014"/>
    </source>
</evidence>
<evidence type="ECO:0000256" key="1">
    <source>
        <dbReference type="ARBA" id="ARBA00022485"/>
    </source>
</evidence>
<accession>A0A2H6CU67</accession>
<dbReference type="PANTHER" id="PTHR10359">
    <property type="entry name" value="A/G-SPECIFIC ADENINE GLYCOSYLASE/ENDONUCLEASE III"/>
    <property type="match status" value="1"/>
</dbReference>
<dbReference type="GO" id="GO:0003824">
    <property type="term" value="F:catalytic activity"/>
    <property type="evidence" value="ECO:0007669"/>
    <property type="project" value="InterPro"/>
</dbReference>
<dbReference type="PIRSF" id="PIRSF001435">
    <property type="entry name" value="Nth"/>
    <property type="match status" value="1"/>
</dbReference>
<gene>
    <name evidence="6" type="ORF">TEHN7118_1339</name>
</gene>
<comment type="caution">
    <text evidence="6">The sequence shown here is derived from an EMBL/GenBank/DDBJ whole genome shotgun (WGS) entry which is preliminary data.</text>
</comment>
<dbReference type="EMBL" id="BDEC01000054">
    <property type="protein sequence ID" value="GBD68533.1"/>
    <property type="molecule type" value="Genomic_DNA"/>
</dbReference>
<dbReference type="GO" id="GO:0006284">
    <property type="term" value="P:base-excision repair"/>
    <property type="evidence" value="ECO:0007669"/>
    <property type="project" value="InterPro"/>
</dbReference>
<keyword evidence="3" id="KW-0408">Iron</keyword>
<dbReference type="GO" id="GO:0046872">
    <property type="term" value="F:metal ion binding"/>
    <property type="evidence" value="ECO:0007669"/>
    <property type="project" value="UniProtKB-KW"/>
</dbReference>
<evidence type="ECO:0000313" key="7">
    <source>
        <dbReference type="Proteomes" id="UP000236214"/>
    </source>
</evidence>
<dbReference type="CDD" id="cd00056">
    <property type="entry name" value="ENDO3c"/>
    <property type="match status" value="1"/>
</dbReference>
<dbReference type="Proteomes" id="UP000236214">
    <property type="component" value="Unassembled WGS sequence"/>
</dbReference>
<keyword evidence="4" id="KW-0411">Iron-sulfur</keyword>
<feature type="domain" description="HhH-GPD" evidence="5">
    <location>
        <begin position="37"/>
        <end position="194"/>
    </location>
</feature>
<organism evidence="6 7">
    <name type="scientific">Tetragenococcus halophilus subsp. halophilus</name>
    <dbReference type="NCBI Taxonomy" id="1513897"/>
    <lineage>
        <taxon>Bacteria</taxon>
        <taxon>Bacillati</taxon>
        <taxon>Bacillota</taxon>
        <taxon>Bacilli</taxon>
        <taxon>Lactobacillales</taxon>
        <taxon>Enterococcaceae</taxon>
        <taxon>Tetragenococcus</taxon>
    </lineage>
</organism>
<dbReference type="InterPro" id="IPR003265">
    <property type="entry name" value="HhH-GPD_domain"/>
</dbReference>
<sequence length="223" mass="26101">MQYLTLYQLYQKMLAIMGPQGWWPADSKFEIILGAILVQNTNWKNVEKSLANIKSVTDFSPEKVSKLDKEHLISLIRPSGFYKNKSKAIMDVFQWLREYNFDLEKIKKVYQGKLRQQLLSLHGIGEETADVLLLYVFAEKVFVADKYTQKLFTFLQVEGIKNYRSLKKLLPVLDDFTLEQAQEFHGLLDEFGKIYVKNQPTFATSFLYGYRLILTKRKQGAYE</sequence>
<dbReference type="AlphaFoldDB" id="A0A2H6CU67"/>
<dbReference type="Gene3D" id="1.10.340.30">
    <property type="entry name" value="Hypothetical protein, domain 2"/>
    <property type="match status" value="1"/>
</dbReference>
<evidence type="ECO:0000313" key="6">
    <source>
        <dbReference type="EMBL" id="GBD68533.1"/>
    </source>
</evidence>
<dbReference type="SMART" id="SM00478">
    <property type="entry name" value="ENDO3c"/>
    <property type="match status" value="1"/>
</dbReference>
<evidence type="ECO:0000256" key="3">
    <source>
        <dbReference type="ARBA" id="ARBA00023004"/>
    </source>
</evidence>